<keyword evidence="5 11" id="KW-0808">Transferase</keyword>
<comment type="subcellular location">
    <subcellularLocation>
        <location evidence="11">Cytoplasm</location>
    </subcellularLocation>
</comment>
<evidence type="ECO:0000256" key="6">
    <source>
        <dbReference type="ARBA" id="ARBA00022741"/>
    </source>
</evidence>
<evidence type="ECO:0000256" key="9">
    <source>
        <dbReference type="ARBA" id="ARBA00022840"/>
    </source>
</evidence>
<keyword evidence="3 11" id="KW-0723">Serine/threonine-protein kinase</keyword>
<keyword evidence="1 11" id="KW-0329">Glyoxylate bypass</keyword>
<evidence type="ECO:0000259" key="12">
    <source>
        <dbReference type="Pfam" id="PF06315"/>
    </source>
</evidence>
<comment type="catalytic activity">
    <reaction evidence="11">
        <text>L-seryl-[isocitrate dehydrogenase] + ATP = O-phospho-L-seryl-[isocitrate dehydrogenase] + ADP + H(+)</text>
        <dbReference type="Rhea" id="RHEA:43540"/>
        <dbReference type="Rhea" id="RHEA-COMP:10605"/>
        <dbReference type="Rhea" id="RHEA-COMP:10606"/>
        <dbReference type="ChEBI" id="CHEBI:15378"/>
        <dbReference type="ChEBI" id="CHEBI:29999"/>
        <dbReference type="ChEBI" id="CHEBI:30616"/>
        <dbReference type="ChEBI" id="CHEBI:83421"/>
        <dbReference type="ChEBI" id="CHEBI:456216"/>
        <dbReference type="EC" id="2.7.11.5"/>
    </reaction>
</comment>
<accession>A0ABV9LYH2</accession>
<evidence type="ECO:0000313" key="15">
    <source>
        <dbReference type="Proteomes" id="UP001595897"/>
    </source>
</evidence>
<dbReference type="PIRSF" id="PIRSF000719">
    <property type="entry name" value="AceK"/>
    <property type="match status" value="1"/>
</dbReference>
<dbReference type="GO" id="GO:0008772">
    <property type="term" value="F:[isocitrate dehydrogenase (NADP+)] kinase activity"/>
    <property type="evidence" value="ECO:0007669"/>
    <property type="project" value="UniProtKB-EC"/>
</dbReference>
<comment type="function">
    <text evidence="11">Bifunctional enzyme which can phosphorylate or dephosphorylate isocitrate dehydrogenase (IDH) on a specific serine residue. This is a regulatory mechanism which enables bacteria to bypass the Krebs cycle via the glyoxylate shunt in response to the source of carbon. When bacteria are grown on glucose, IDH is fully active and unphosphorylated, but when grown on acetate or ethanol, the activity of IDH declines drastically concomitant with its phosphorylation.</text>
</comment>
<comment type="caution">
    <text evidence="14">The sequence shown here is derived from an EMBL/GenBank/DDBJ whole genome shotgun (WGS) entry which is preliminary data.</text>
</comment>
<evidence type="ECO:0000256" key="1">
    <source>
        <dbReference type="ARBA" id="ARBA00022435"/>
    </source>
</evidence>
<evidence type="ECO:0000256" key="3">
    <source>
        <dbReference type="ARBA" id="ARBA00022527"/>
    </source>
</evidence>
<evidence type="ECO:0000256" key="10">
    <source>
        <dbReference type="ARBA" id="ARBA00022912"/>
    </source>
</evidence>
<dbReference type="NCBIfam" id="NF002804">
    <property type="entry name" value="PRK02946.1"/>
    <property type="match status" value="1"/>
</dbReference>
<dbReference type="GO" id="GO:0016787">
    <property type="term" value="F:hydrolase activity"/>
    <property type="evidence" value="ECO:0007669"/>
    <property type="project" value="UniProtKB-KW"/>
</dbReference>
<feature type="domain" description="Isocitrate dehydrogenase kinase/phosphatase (AceK) kinase" evidence="12">
    <location>
        <begin position="310"/>
        <end position="565"/>
    </location>
</feature>
<feature type="domain" description="Isocitrate dehydrogenase kinase/phosphatase (AceK) regulatory" evidence="13">
    <location>
        <begin position="9"/>
        <end position="309"/>
    </location>
</feature>
<evidence type="ECO:0000256" key="11">
    <source>
        <dbReference type="HAMAP-Rule" id="MF_00747"/>
    </source>
</evidence>
<dbReference type="EC" id="3.1.3.-" evidence="11"/>
<organism evidence="14 15">
    <name type="scientific">Glaciecola siphonariae</name>
    <dbReference type="NCBI Taxonomy" id="521012"/>
    <lineage>
        <taxon>Bacteria</taxon>
        <taxon>Pseudomonadati</taxon>
        <taxon>Pseudomonadota</taxon>
        <taxon>Gammaproteobacteria</taxon>
        <taxon>Alteromonadales</taxon>
        <taxon>Alteromonadaceae</taxon>
        <taxon>Glaciecola</taxon>
    </lineage>
</organism>
<proteinExistence type="inferred from homology"/>
<keyword evidence="2 11" id="KW-0963">Cytoplasm</keyword>
<evidence type="ECO:0000313" key="14">
    <source>
        <dbReference type="EMBL" id="MFC4701631.1"/>
    </source>
</evidence>
<keyword evidence="7 11" id="KW-0418">Kinase</keyword>
<evidence type="ECO:0000259" key="13">
    <source>
        <dbReference type="Pfam" id="PF20423"/>
    </source>
</evidence>
<evidence type="ECO:0000256" key="4">
    <source>
        <dbReference type="ARBA" id="ARBA00022532"/>
    </source>
</evidence>
<dbReference type="Pfam" id="PF06315">
    <property type="entry name" value="AceK_kinase"/>
    <property type="match status" value="1"/>
</dbReference>
<dbReference type="InterPro" id="IPR010452">
    <property type="entry name" value="Isocitrate_DH_AceK"/>
</dbReference>
<comment type="similarity">
    <text evidence="11">Belongs to the AceK family.</text>
</comment>
<name>A0ABV9LYH2_9ALTE</name>
<keyword evidence="15" id="KW-1185">Reference proteome</keyword>
<protein>
    <recommendedName>
        <fullName evidence="11">Isocitrate dehydrogenase kinase/phosphatase</fullName>
        <shortName evidence="11">IDH kinase/phosphatase</shortName>
        <shortName evidence="11">IDHK/P</shortName>
        <ecNumber evidence="11">2.7.11.5</ecNumber>
        <ecNumber evidence="11">3.1.3.-</ecNumber>
    </recommendedName>
</protein>
<dbReference type="PANTHER" id="PTHR39559:SF1">
    <property type="entry name" value="ISOCITRATE DEHYDROGENASE KINASE_PHOSPHATASE"/>
    <property type="match status" value="1"/>
</dbReference>
<keyword evidence="4 11" id="KW-0816">Tricarboxylic acid cycle</keyword>
<evidence type="ECO:0000256" key="2">
    <source>
        <dbReference type="ARBA" id="ARBA00022490"/>
    </source>
</evidence>
<keyword evidence="6 11" id="KW-0547">Nucleotide-binding</keyword>
<reference evidence="15" key="1">
    <citation type="journal article" date="2019" name="Int. J. Syst. Evol. Microbiol.">
        <title>The Global Catalogue of Microorganisms (GCM) 10K type strain sequencing project: providing services to taxonomists for standard genome sequencing and annotation.</title>
        <authorList>
            <consortium name="The Broad Institute Genomics Platform"/>
            <consortium name="The Broad Institute Genome Sequencing Center for Infectious Disease"/>
            <person name="Wu L."/>
            <person name="Ma J."/>
        </authorList>
    </citation>
    <scope>NUCLEOTIDE SEQUENCE [LARGE SCALE GENOMIC DNA]</scope>
    <source>
        <strain evidence="15">KACC 12507</strain>
    </source>
</reference>
<sequence>MIPLAKEIAQSILSGFNRHYHTFLYFTQGAPARFEQADWQGVQESSALRIQSYDAKVNEAVTLLKNRFGIKTLDEHIWHWVKDAYIGLLENHPQPELAESFFNSLFCRMFDRRYYLNANIFVKTNVDPQRFEAFTDCTCHRLSDEPHKNHAVFSQILAHLPLSLPIKQNTGMLNKMHSSLVAQIPSSLDDAKLTLLTPLFYRNKAAYAVGRLETSDGRCYPFVLPVLNTERQSLYIDALIANEKETAVIFGFARAYFMVDTQYPGAIVHFLKSILPSKTASELYTCIGLQKHGKTLFYRDFLEHLSHTNDDFIVAPGIKGMVMTVFTLPSYPFVFKLIKDKFAPQKEMTHATVRQKYQLVKQHDRVGRMADTLEFSWVAFPKDRFSDELIDELKHTVASQFRIEGDMLLLKHVYIERRMTPLNLYLDNATCEQQSISAINEYGLAIKQIAAANIFPGDMLFKNFGVTRHGRVIFYDYDEICYLTECNFRHIPAPRYPEDEMASEPWYSVSPNDIFPEEFASFLLCDPTTRKHFKALHPELLDAEFWRSKQANIVQGLFEDVFPYSEEKRF</sequence>
<feature type="active site" evidence="11">
    <location>
        <position position="371"/>
    </location>
</feature>
<dbReference type="RefSeq" id="WP_382410291.1">
    <property type="nucleotide sequence ID" value="NZ_JBHSGU010000019.1"/>
</dbReference>
<feature type="binding site" evidence="11">
    <location>
        <begin position="315"/>
        <end position="321"/>
    </location>
    <ligand>
        <name>ATP</name>
        <dbReference type="ChEBI" id="CHEBI:30616"/>
    </ligand>
</feature>
<dbReference type="HAMAP" id="MF_00747">
    <property type="entry name" value="AceK"/>
    <property type="match status" value="1"/>
</dbReference>
<dbReference type="EC" id="2.7.11.5" evidence="11"/>
<dbReference type="Pfam" id="PF20423">
    <property type="entry name" value="AceK_regulatory"/>
    <property type="match status" value="1"/>
</dbReference>
<keyword evidence="10 11" id="KW-0904">Protein phosphatase</keyword>
<keyword evidence="9 11" id="KW-0067">ATP-binding</keyword>
<dbReference type="InterPro" id="IPR046855">
    <property type="entry name" value="AceK_kinase"/>
</dbReference>
<evidence type="ECO:0000256" key="7">
    <source>
        <dbReference type="ARBA" id="ARBA00022777"/>
    </source>
</evidence>
<evidence type="ECO:0000256" key="8">
    <source>
        <dbReference type="ARBA" id="ARBA00022801"/>
    </source>
</evidence>
<dbReference type="EMBL" id="JBHSGU010000019">
    <property type="protein sequence ID" value="MFC4701631.1"/>
    <property type="molecule type" value="Genomic_DNA"/>
</dbReference>
<dbReference type="PANTHER" id="PTHR39559">
    <property type="match status" value="1"/>
</dbReference>
<dbReference type="Proteomes" id="UP001595897">
    <property type="component" value="Unassembled WGS sequence"/>
</dbReference>
<keyword evidence="8 11" id="KW-0378">Hydrolase</keyword>
<dbReference type="InterPro" id="IPR046854">
    <property type="entry name" value="AceK_regulatory"/>
</dbReference>
<feature type="binding site" evidence="11">
    <location>
        <position position="336"/>
    </location>
    <ligand>
        <name>ATP</name>
        <dbReference type="ChEBI" id="CHEBI:30616"/>
    </ligand>
</feature>
<gene>
    <name evidence="11 14" type="primary">aceK</name>
    <name evidence="14" type="ORF">ACFO4O_15860</name>
</gene>
<evidence type="ECO:0000256" key="5">
    <source>
        <dbReference type="ARBA" id="ARBA00022679"/>
    </source>
</evidence>